<dbReference type="SUPFAM" id="SSF56112">
    <property type="entry name" value="Protein kinase-like (PK-like)"/>
    <property type="match status" value="1"/>
</dbReference>
<dbReference type="OrthoDB" id="633211at2759"/>
<feature type="domain" description="Protein kinase" evidence="1">
    <location>
        <begin position="26"/>
        <end position="299"/>
    </location>
</feature>
<keyword evidence="2" id="KW-0808">Transferase</keyword>
<evidence type="ECO:0000313" key="3">
    <source>
        <dbReference type="Proteomes" id="UP000245207"/>
    </source>
</evidence>
<dbReference type="Gene3D" id="1.10.510.10">
    <property type="entry name" value="Transferase(Phosphotransferase) domain 1"/>
    <property type="match status" value="1"/>
</dbReference>
<dbReference type="InterPro" id="IPR000719">
    <property type="entry name" value="Prot_kinase_dom"/>
</dbReference>
<dbReference type="STRING" id="35608.A0A2U1P357"/>
<dbReference type="Pfam" id="PF07714">
    <property type="entry name" value="PK_Tyr_Ser-Thr"/>
    <property type="match status" value="1"/>
</dbReference>
<comment type="caution">
    <text evidence="2">The sequence shown here is derived from an EMBL/GenBank/DDBJ whole genome shotgun (WGS) entry which is preliminary data.</text>
</comment>
<dbReference type="GO" id="GO:0005886">
    <property type="term" value="C:plasma membrane"/>
    <property type="evidence" value="ECO:0007669"/>
    <property type="project" value="TreeGrafter"/>
</dbReference>
<dbReference type="GO" id="GO:0004714">
    <property type="term" value="F:transmembrane receptor protein tyrosine kinase activity"/>
    <property type="evidence" value="ECO:0007669"/>
    <property type="project" value="InterPro"/>
</dbReference>
<dbReference type="PANTHER" id="PTHR27003">
    <property type="entry name" value="OS07G0166700 PROTEIN"/>
    <property type="match status" value="1"/>
</dbReference>
<dbReference type="EMBL" id="PKPP01001763">
    <property type="protein sequence ID" value="PWA80120.1"/>
    <property type="molecule type" value="Genomic_DNA"/>
</dbReference>
<dbReference type="InterPro" id="IPR045272">
    <property type="entry name" value="ANXUR1/2-like"/>
</dbReference>
<dbReference type="PROSITE" id="PS50011">
    <property type="entry name" value="PROTEIN_KINASE_DOM"/>
    <property type="match status" value="1"/>
</dbReference>
<organism evidence="2 3">
    <name type="scientific">Artemisia annua</name>
    <name type="common">Sweet wormwood</name>
    <dbReference type="NCBI Taxonomy" id="35608"/>
    <lineage>
        <taxon>Eukaryota</taxon>
        <taxon>Viridiplantae</taxon>
        <taxon>Streptophyta</taxon>
        <taxon>Embryophyta</taxon>
        <taxon>Tracheophyta</taxon>
        <taxon>Spermatophyta</taxon>
        <taxon>Magnoliopsida</taxon>
        <taxon>eudicotyledons</taxon>
        <taxon>Gunneridae</taxon>
        <taxon>Pentapetalae</taxon>
        <taxon>asterids</taxon>
        <taxon>campanulids</taxon>
        <taxon>Asterales</taxon>
        <taxon>Asteraceae</taxon>
        <taxon>Asteroideae</taxon>
        <taxon>Anthemideae</taxon>
        <taxon>Artemisiinae</taxon>
        <taxon>Artemisia</taxon>
    </lineage>
</organism>
<accession>A0A2U1P357</accession>
<dbReference type="InterPro" id="IPR011009">
    <property type="entry name" value="Kinase-like_dom_sf"/>
</dbReference>
<dbReference type="PANTHER" id="PTHR27003:SF383">
    <property type="entry name" value="TYROSINE-PROTEIN KINASE, NON-RECEPTOR JAK_TYK2-RELATED"/>
    <property type="match status" value="1"/>
</dbReference>
<keyword evidence="3" id="KW-1185">Reference proteome</keyword>
<dbReference type="Proteomes" id="UP000245207">
    <property type="component" value="Unassembled WGS sequence"/>
</dbReference>
<dbReference type="PIRSF" id="PIRSF000654">
    <property type="entry name" value="Integrin-linked_kinase"/>
    <property type="match status" value="1"/>
</dbReference>
<dbReference type="GO" id="GO:0009506">
    <property type="term" value="C:plasmodesma"/>
    <property type="evidence" value="ECO:0007669"/>
    <property type="project" value="TreeGrafter"/>
</dbReference>
<evidence type="ECO:0000313" key="2">
    <source>
        <dbReference type="EMBL" id="PWA80120.1"/>
    </source>
</evidence>
<dbReference type="AlphaFoldDB" id="A0A2U1P357"/>
<protein>
    <submittedName>
        <fullName evidence="2">Protein kinase-like domain-containing protein</fullName>
    </submittedName>
</protein>
<evidence type="ECO:0000259" key="1">
    <source>
        <dbReference type="PROSITE" id="PS50011"/>
    </source>
</evidence>
<reference evidence="2 3" key="1">
    <citation type="journal article" date="2018" name="Mol. Plant">
        <title>The genome of Artemisia annua provides insight into the evolution of Asteraceae family and artemisinin biosynthesis.</title>
        <authorList>
            <person name="Shen Q."/>
            <person name="Zhang L."/>
            <person name="Liao Z."/>
            <person name="Wang S."/>
            <person name="Yan T."/>
            <person name="Shi P."/>
            <person name="Liu M."/>
            <person name="Fu X."/>
            <person name="Pan Q."/>
            <person name="Wang Y."/>
            <person name="Lv Z."/>
            <person name="Lu X."/>
            <person name="Zhang F."/>
            <person name="Jiang W."/>
            <person name="Ma Y."/>
            <person name="Chen M."/>
            <person name="Hao X."/>
            <person name="Li L."/>
            <person name="Tang Y."/>
            <person name="Lv G."/>
            <person name="Zhou Y."/>
            <person name="Sun X."/>
            <person name="Brodelius P.E."/>
            <person name="Rose J.K.C."/>
            <person name="Tang K."/>
        </authorList>
    </citation>
    <scope>NUCLEOTIDE SEQUENCE [LARGE SCALE GENOMIC DNA]</scope>
    <source>
        <strain evidence="3">cv. Huhao1</strain>
        <tissue evidence="2">Leaf</tissue>
    </source>
</reference>
<gene>
    <name evidence="2" type="ORF">CTI12_AA199870</name>
</gene>
<dbReference type="GO" id="GO:0005524">
    <property type="term" value="F:ATP binding"/>
    <property type="evidence" value="ECO:0007669"/>
    <property type="project" value="InterPro"/>
</dbReference>
<keyword evidence="2" id="KW-0418">Kinase</keyword>
<dbReference type="Gene3D" id="3.30.200.20">
    <property type="entry name" value="Phosphorylase Kinase, domain 1"/>
    <property type="match status" value="1"/>
</dbReference>
<proteinExistence type="predicted"/>
<sequence length="319" mass="37029">MSSSNHDDLAHLKIPLQDILSATDNFSDENFLAEDAYEKYYKGQLLWSGELINIFAGRLNKERFDGDQQFWMEISLLSSLKHKNLVSLVGFCDENDEKVIVIKRSIRGCLLWHLSDPMLLTWVRRLEISVGVAQALSYIHYDESRDFSVIHRSIESGLIYLNDDWEPKLGDFIHSMKIKASERHNSFNTDNVWSKDGYTDPTYIETKSANHKSDMYSFGIVMFELLCGRKSVIANDYNKYLAPVAITHYREKKLGEIIDWGLQQQMDSQSFNMFTEIAYDCLKEERSQRPDINEIVPRLVKALELARENMPVRLSSLYT</sequence>
<name>A0A2U1P357_ARTAN</name>
<dbReference type="InterPro" id="IPR001245">
    <property type="entry name" value="Ser-Thr/Tyr_kinase_cat_dom"/>
</dbReference>